<proteinExistence type="inferred from homology"/>
<geneLocation type="plasmid" evidence="5 6">
    <name>pW43B</name>
</geneLocation>
<dbReference type="GO" id="GO:0046872">
    <property type="term" value="F:metal ion binding"/>
    <property type="evidence" value="ECO:0007669"/>
    <property type="project" value="UniProtKB-KW"/>
</dbReference>
<gene>
    <name evidence="5" type="ORF">EBB79_23155</name>
</gene>
<keyword evidence="3" id="KW-0456">Lyase</keyword>
<dbReference type="InterPro" id="IPR005000">
    <property type="entry name" value="Aldolase/citrate-lyase_domain"/>
</dbReference>
<dbReference type="GO" id="GO:0005737">
    <property type="term" value="C:cytoplasm"/>
    <property type="evidence" value="ECO:0007669"/>
    <property type="project" value="TreeGrafter"/>
</dbReference>
<dbReference type="Gene3D" id="3.20.20.60">
    <property type="entry name" value="Phosphoenolpyruvate-binding domains"/>
    <property type="match status" value="1"/>
</dbReference>
<organism evidence="5 6">
    <name type="scientific">Parasedimentitalea marina</name>
    <dbReference type="NCBI Taxonomy" id="2483033"/>
    <lineage>
        <taxon>Bacteria</taxon>
        <taxon>Pseudomonadati</taxon>
        <taxon>Pseudomonadota</taxon>
        <taxon>Alphaproteobacteria</taxon>
        <taxon>Rhodobacterales</taxon>
        <taxon>Paracoccaceae</taxon>
        <taxon>Parasedimentitalea</taxon>
    </lineage>
</organism>
<sequence length="234" mass="24513">MLAVVGYDFVVIDQEHAAFNRESTDHIILACRASGLGCLVRVQNGDPACILSVLDCGADGVLVPHVTTAKKAQEIVSAARYNSGSRGYSPTTRAGNFGSKSIAQHLQDEDARALVIAMIEDPEAVEDISEIVATPGLDGVFIGRGDLTVAYSEVKPGSAPVKAATMRIVEAATAANVAICAMSGSVADADTLADMGVTAFIVASDQTLLRDAAKAQLQDFQNSFLKQRDRTDGL</sequence>
<evidence type="ECO:0000313" key="6">
    <source>
        <dbReference type="Proteomes" id="UP000283063"/>
    </source>
</evidence>
<evidence type="ECO:0000256" key="1">
    <source>
        <dbReference type="ARBA" id="ARBA00005568"/>
    </source>
</evidence>
<dbReference type="Proteomes" id="UP000283063">
    <property type="component" value="Plasmid pW43B"/>
</dbReference>
<dbReference type="PANTHER" id="PTHR30502:SF0">
    <property type="entry name" value="PHOSPHOENOLPYRUVATE CARBOXYLASE FAMILY PROTEIN"/>
    <property type="match status" value="1"/>
</dbReference>
<dbReference type="Pfam" id="PF03328">
    <property type="entry name" value="HpcH_HpaI"/>
    <property type="match status" value="1"/>
</dbReference>
<protein>
    <submittedName>
        <fullName evidence="5">Aldolase</fullName>
    </submittedName>
</protein>
<name>A0A3T0N9Z3_9RHOB</name>
<evidence type="ECO:0000259" key="4">
    <source>
        <dbReference type="Pfam" id="PF03328"/>
    </source>
</evidence>
<dbReference type="SUPFAM" id="SSF51621">
    <property type="entry name" value="Phosphoenolpyruvate/pyruvate domain"/>
    <property type="match status" value="1"/>
</dbReference>
<dbReference type="InterPro" id="IPR040442">
    <property type="entry name" value="Pyrv_kinase-like_dom_sf"/>
</dbReference>
<dbReference type="AlphaFoldDB" id="A0A3T0N9Z3"/>
<keyword evidence="6" id="KW-1185">Reference proteome</keyword>
<dbReference type="OrthoDB" id="9802624at2"/>
<keyword evidence="2" id="KW-0479">Metal-binding</keyword>
<dbReference type="KEGG" id="sedi:EBB79_23155"/>
<comment type="similarity">
    <text evidence="1">Belongs to the HpcH/HpaI aldolase family.</text>
</comment>
<evidence type="ECO:0000256" key="3">
    <source>
        <dbReference type="ARBA" id="ARBA00023239"/>
    </source>
</evidence>
<dbReference type="InterPro" id="IPR015813">
    <property type="entry name" value="Pyrv/PenolPyrv_kinase-like_dom"/>
</dbReference>
<dbReference type="EMBL" id="CP033221">
    <property type="protein sequence ID" value="AZV80848.1"/>
    <property type="molecule type" value="Genomic_DNA"/>
</dbReference>
<feature type="domain" description="HpcH/HpaI aldolase/citrate lyase" evidence="4">
    <location>
        <begin position="3"/>
        <end position="211"/>
    </location>
</feature>
<keyword evidence="5" id="KW-0614">Plasmid</keyword>
<reference evidence="5 6" key="1">
    <citation type="submission" date="2018-10" db="EMBL/GenBank/DDBJ databases">
        <title>Parasedimentitalea marina sp. nov., a psychrophilic bacterium isolated from deep seawater of the New Britain Trench.</title>
        <authorList>
            <person name="Cao J."/>
        </authorList>
    </citation>
    <scope>NUCLEOTIDE SEQUENCE [LARGE SCALE GENOMIC DNA]</scope>
    <source>
        <strain evidence="5 6">W43</strain>
        <plasmid evidence="5 6">pW43B</plasmid>
    </source>
</reference>
<dbReference type="InterPro" id="IPR050251">
    <property type="entry name" value="HpcH-HpaI_aldolase"/>
</dbReference>
<dbReference type="PANTHER" id="PTHR30502">
    <property type="entry name" value="2-KETO-3-DEOXY-L-RHAMNONATE ALDOLASE"/>
    <property type="match status" value="1"/>
</dbReference>
<accession>A0A3T0N9Z3</accession>
<dbReference type="GO" id="GO:0016832">
    <property type="term" value="F:aldehyde-lyase activity"/>
    <property type="evidence" value="ECO:0007669"/>
    <property type="project" value="TreeGrafter"/>
</dbReference>
<evidence type="ECO:0000313" key="5">
    <source>
        <dbReference type="EMBL" id="AZV80848.1"/>
    </source>
</evidence>
<evidence type="ECO:0000256" key="2">
    <source>
        <dbReference type="ARBA" id="ARBA00022723"/>
    </source>
</evidence>